<dbReference type="PANTHER" id="PTHR31973">
    <property type="entry name" value="POLYPROTEIN, PUTATIVE-RELATED"/>
    <property type="match status" value="1"/>
</dbReference>
<sequence length="325" mass="36918">MRKFESEMDALKECDHNAHKWLVDNTNPTQWSRSHFRETTKCDILLNNLCESFNSVILEAREKPVLGMLETIRIYLMDRMWIKREWMKKRTDVICPKIQKSLKRPKLRLPPILLDTQTAKDSKCGISTLEPMLLMSIDAHARVESGSTWDCPCCHAVCCIPLINATPEDHVHNCYSREAYLAAYEPAIAPLLGPNAWRDSGKILILPPKKLRLSDRPKKARRREPNEPRKLVGHGTGRGPSLNSSKCQRYGHNRRTCPTSHPKGHSDVVGTDLDHSQAAQLRGEQPVAGEGCQVDIQIVVHEENVSSAHSTEVVELKKKIKCYFC</sequence>
<dbReference type="GeneID" id="140015901"/>
<evidence type="ECO:0000313" key="2">
    <source>
        <dbReference type="Proteomes" id="UP001652660"/>
    </source>
</evidence>
<protein>
    <submittedName>
        <fullName evidence="3">Uncharacterized protein</fullName>
    </submittedName>
</protein>
<dbReference type="PANTHER" id="PTHR31973:SF187">
    <property type="entry name" value="MUTATOR TRANSPOSASE MUDRA PROTEIN"/>
    <property type="match status" value="1"/>
</dbReference>
<evidence type="ECO:0000256" key="1">
    <source>
        <dbReference type="SAM" id="MobiDB-lite"/>
    </source>
</evidence>
<name>A0ABM4VZ94_COFAR</name>
<dbReference type="RefSeq" id="XP_071924837.1">
    <property type="nucleotide sequence ID" value="XM_072068736.1"/>
</dbReference>
<proteinExistence type="predicted"/>
<evidence type="ECO:0000313" key="3">
    <source>
        <dbReference type="RefSeq" id="XP_071924837.1"/>
    </source>
</evidence>
<gene>
    <name evidence="3" type="primary">LOC140015901</name>
</gene>
<keyword evidence="2" id="KW-1185">Reference proteome</keyword>
<feature type="region of interest" description="Disordered" evidence="1">
    <location>
        <begin position="213"/>
        <end position="266"/>
    </location>
</feature>
<accession>A0ABM4VZ94</accession>
<feature type="compositionally biased region" description="Basic and acidic residues" evidence="1">
    <location>
        <begin position="213"/>
        <end position="230"/>
    </location>
</feature>
<dbReference type="Proteomes" id="UP001652660">
    <property type="component" value="Chromosome 10c"/>
</dbReference>
<organism evidence="2 3">
    <name type="scientific">Coffea arabica</name>
    <name type="common">Arabian coffee</name>
    <dbReference type="NCBI Taxonomy" id="13443"/>
    <lineage>
        <taxon>Eukaryota</taxon>
        <taxon>Viridiplantae</taxon>
        <taxon>Streptophyta</taxon>
        <taxon>Embryophyta</taxon>
        <taxon>Tracheophyta</taxon>
        <taxon>Spermatophyta</taxon>
        <taxon>Magnoliopsida</taxon>
        <taxon>eudicotyledons</taxon>
        <taxon>Gunneridae</taxon>
        <taxon>Pentapetalae</taxon>
        <taxon>asterids</taxon>
        <taxon>lamiids</taxon>
        <taxon>Gentianales</taxon>
        <taxon>Rubiaceae</taxon>
        <taxon>Ixoroideae</taxon>
        <taxon>Gardenieae complex</taxon>
        <taxon>Bertiereae - Coffeeae clade</taxon>
        <taxon>Coffeeae</taxon>
        <taxon>Coffea</taxon>
    </lineage>
</organism>
<reference evidence="3" key="1">
    <citation type="submission" date="2025-08" db="UniProtKB">
        <authorList>
            <consortium name="RefSeq"/>
        </authorList>
    </citation>
    <scope>IDENTIFICATION</scope>
    <source>
        <tissue evidence="3">Leaves</tissue>
    </source>
</reference>